<feature type="transmembrane region" description="Helical" evidence="7">
    <location>
        <begin position="178"/>
        <end position="202"/>
    </location>
</feature>
<dbReference type="InterPro" id="IPR018456">
    <property type="entry name" value="PTR2_symporter_CS"/>
</dbReference>
<evidence type="ECO:0000256" key="7">
    <source>
        <dbReference type="SAM" id="Phobius"/>
    </source>
</evidence>
<dbReference type="EMBL" id="GL377604">
    <property type="protein sequence ID" value="EFJ20065.1"/>
    <property type="molecule type" value="Genomic_DNA"/>
</dbReference>
<dbReference type="GO" id="GO:0006857">
    <property type="term" value="P:oligopeptide transport"/>
    <property type="evidence" value="ECO:0007669"/>
    <property type="project" value="InterPro"/>
</dbReference>
<comment type="subcellular location">
    <subcellularLocation>
        <location evidence="1">Membrane</location>
        <topology evidence="1">Multi-pass membrane protein</topology>
    </subcellularLocation>
</comment>
<keyword evidence="9" id="KW-1185">Reference proteome</keyword>
<name>D8S6H7_SELML</name>
<dbReference type="PROSITE" id="PS01022">
    <property type="entry name" value="PTR2_1"/>
    <property type="match status" value="1"/>
</dbReference>
<feature type="transmembrane region" description="Helical" evidence="7">
    <location>
        <begin position="417"/>
        <end position="437"/>
    </location>
</feature>
<evidence type="ECO:0000313" key="9">
    <source>
        <dbReference type="Proteomes" id="UP000001514"/>
    </source>
</evidence>
<feature type="transmembrane region" description="Helical" evidence="7">
    <location>
        <begin position="208"/>
        <end position="228"/>
    </location>
</feature>
<comment type="similarity">
    <text evidence="2">Belongs to the major facilitator superfamily. Proton-dependent oligopeptide transporter (POT/PTR) (TC 2.A.17) family.</text>
</comment>
<feature type="transmembrane region" description="Helical" evidence="7">
    <location>
        <begin position="546"/>
        <end position="568"/>
    </location>
</feature>
<sequence>MAEVVGDGSLDHKGNPAIRSATGGWKRAVLVFGPELCERMTTLGVATNLVTYLTNDLHLSNTKAPNIVTNFLGTSFMLCLLGGFIADTYIGRFWTVAIAATIQFLGMLVLTILTSLPSLRSPHCVHDCPPAKAKQLSLLYLALYLSALGTGGIKSNVSAFGADQFDKNEPKEQKLMSYFFNWFFVSISVGALFSLTVLVYIQDNVGRGWGYGICAAAMLLAIVIFLAGTRMYRYKAPSGSPLTRIAKVVVAAVRKHKLELPRDQSSLYGSLGPGKDAEDPATDQSARHTNQFRHPYQYRFLDKAAVLEPSDDEIYDENPKPWRLCTVTQIEEVKMVLRLLPIWATTITFYTVYAQMLTFSVVQGSKMDRKMGSFLFPSASSAAFLFATIMVTVTVYDRFIVPLMRKLTGHPQGITTLQRIGVGLVVAILAMVVAATVERRRVRIARENKLLDSPDVPVPMSVLWILPQYVLVGIGEAFTYIGQLEFFYRESPDGMQSLGVGLFLSTISLGFFLSSFLVSVVDSVTRGGGSGGWIVNNLNRSRLDDFYWLLAVVSSVNLVLYLICARWYKYRRAVSHSTGTSAHF</sequence>
<dbReference type="Proteomes" id="UP000001514">
    <property type="component" value="Unassembled WGS sequence"/>
</dbReference>
<dbReference type="AlphaFoldDB" id="D8S6H7"/>
<evidence type="ECO:0000313" key="8">
    <source>
        <dbReference type="EMBL" id="EFJ20065.1"/>
    </source>
</evidence>
<keyword evidence="3 7" id="KW-0812">Transmembrane</keyword>
<dbReference type="Pfam" id="PF00854">
    <property type="entry name" value="PTR2"/>
    <property type="match status" value="1"/>
</dbReference>
<evidence type="ECO:0000256" key="3">
    <source>
        <dbReference type="ARBA" id="ARBA00022692"/>
    </source>
</evidence>
<feature type="region of interest" description="Disordered" evidence="6">
    <location>
        <begin position="264"/>
        <end position="288"/>
    </location>
</feature>
<dbReference type="Gramene" id="EFJ20065">
    <property type="protein sequence ID" value="EFJ20065"/>
    <property type="gene ID" value="SELMODRAFT_444106"/>
</dbReference>
<feature type="transmembrane region" description="Helical" evidence="7">
    <location>
        <begin position="67"/>
        <end position="86"/>
    </location>
</feature>
<organism evidence="9">
    <name type="scientific">Selaginella moellendorffii</name>
    <name type="common">Spikemoss</name>
    <dbReference type="NCBI Taxonomy" id="88036"/>
    <lineage>
        <taxon>Eukaryota</taxon>
        <taxon>Viridiplantae</taxon>
        <taxon>Streptophyta</taxon>
        <taxon>Embryophyta</taxon>
        <taxon>Tracheophyta</taxon>
        <taxon>Lycopodiopsida</taxon>
        <taxon>Selaginellales</taxon>
        <taxon>Selaginellaceae</taxon>
        <taxon>Selaginella</taxon>
    </lineage>
</organism>
<dbReference type="KEGG" id="smo:SELMODRAFT_444106"/>
<dbReference type="GO" id="GO:0016020">
    <property type="term" value="C:membrane"/>
    <property type="evidence" value="ECO:0000318"/>
    <property type="project" value="GO_Central"/>
</dbReference>
<protein>
    <submittedName>
        <fullName evidence="8">Uncharacterized protein</fullName>
    </submittedName>
</protein>
<dbReference type="eggNOG" id="KOG1237">
    <property type="taxonomic scope" value="Eukaryota"/>
</dbReference>
<dbReference type="GO" id="GO:0055085">
    <property type="term" value="P:transmembrane transport"/>
    <property type="evidence" value="ECO:0000318"/>
    <property type="project" value="GO_Central"/>
</dbReference>
<dbReference type="Gene3D" id="1.20.1250.20">
    <property type="entry name" value="MFS general substrate transporter like domains"/>
    <property type="match status" value="1"/>
</dbReference>
<feature type="transmembrane region" description="Helical" evidence="7">
    <location>
        <begin position="339"/>
        <end position="362"/>
    </location>
</feature>
<evidence type="ECO:0000256" key="5">
    <source>
        <dbReference type="ARBA" id="ARBA00023136"/>
    </source>
</evidence>
<feature type="transmembrane region" description="Helical" evidence="7">
    <location>
        <begin position="136"/>
        <end position="157"/>
    </location>
</feature>
<feature type="transmembrane region" description="Helical" evidence="7">
    <location>
        <begin position="93"/>
        <end position="116"/>
    </location>
</feature>
<dbReference type="InParanoid" id="D8S6H7"/>
<dbReference type="CDD" id="cd17413">
    <property type="entry name" value="MFS_NPF6"/>
    <property type="match status" value="1"/>
</dbReference>
<proteinExistence type="inferred from homology"/>
<dbReference type="HOGENOM" id="CLU_009313_4_1_1"/>
<feature type="transmembrane region" description="Helical" evidence="7">
    <location>
        <begin position="374"/>
        <end position="396"/>
    </location>
</feature>
<dbReference type="PANTHER" id="PTHR11654">
    <property type="entry name" value="OLIGOPEPTIDE TRANSPORTER-RELATED"/>
    <property type="match status" value="1"/>
</dbReference>
<evidence type="ECO:0000256" key="4">
    <source>
        <dbReference type="ARBA" id="ARBA00022989"/>
    </source>
</evidence>
<dbReference type="GO" id="GO:0022857">
    <property type="term" value="F:transmembrane transporter activity"/>
    <property type="evidence" value="ECO:0000318"/>
    <property type="project" value="GO_Central"/>
</dbReference>
<dbReference type="InterPro" id="IPR000109">
    <property type="entry name" value="POT_fam"/>
</dbReference>
<keyword evidence="4 7" id="KW-1133">Transmembrane helix</keyword>
<keyword evidence="5 7" id="KW-0472">Membrane</keyword>
<evidence type="ECO:0000256" key="1">
    <source>
        <dbReference type="ARBA" id="ARBA00004141"/>
    </source>
</evidence>
<dbReference type="SUPFAM" id="SSF103473">
    <property type="entry name" value="MFS general substrate transporter"/>
    <property type="match status" value="1"/>
</dbReference>
<dbReference type="InterPro" id="IPR036259">
    <property type="entry name" value="MFS_trans_sf"/>
</dbReference>
<evidence type="ECO:0000256" key="6">
    <source>
        <dbReference type="SAM" id="MobiDB-lite"/>
    </source>
</evidence>
<feature type="transmembrane region" description="Helical" evidence="7">
    <location>
        <begin position="498"/>
        <end position="521"/>
    </location>
</feature>
<reference evidence="8 9" key="1">
    <citation type="journal article" date="2011" name="Science">
        <title>The Selaginella genome identifies genetic changes associated with the evolution of vascular plants.</title>
        <authorList>
            <person name="Banks J.A."/>
            <person name="Nishiyama T."/>
            <person name="Hasebe M."/>
            <person name="Bowman J.L."/>
            <person name="Gribskov M."/>
            <person name="dePamphilis C."/>
            <person name="Albert V.A."/>
            <person name="Aono N."/>
            <person name="Aoyama T."/>
            <person name="Ambrose B.A."/>
            <person name="Ashton N.W."/>
            <person name="Axtell M.J."/>
            <person name="Barker E."/>
            <person name="Barker M.S."/>
            <person name="Bennetzen J.L."/>
            <person name="Bonawitz N.D."/>
            <person name="Chapple C."/>
            <person name="Cheng C."/>
            <person name="Correa L.G."/>
            <person name="Dacre M."/>
            <person name="DeBarry J."/>
            <person name="Dreyer I."/>
            <person name="Elias M."/>
            <person name="Engstrom E.M."/>
            <person name="Estelle M."/>
            <person name="Feng L."/>
            <person name="Finet C."/>
            <person name="Floyd S.K."/>
            <person name="Frommer W.B."/>
            <person name="Fujita T."/>
            <person name="Gramzow L."/>
            <person name="Gutensohn M."/>
            <person name="Harholt J."/>
            <person name="Hattori M."/>
            <person name="Heyl A."/>
            <person name="Hirai T."/>
            <person name="Hiwatashi Y."/>
            <person name="Ishikawa M."/>
            <person name="Iwata M."/>
            <person name="Karol K.G."/>
            <person name="Koehler B."/>
            <person name="Kolukisaoglu U."/>
            <person name="Kubo M."/>
            <person name="Kurata T."/>
            <person name="Lalonde S."/>
            <person name="Li K."/>
            <person name="Li Y."/>
            <person name="Litt A."/>
            <person name="Lyons E."/>
            <person name="Manning G."/>
            <person name="Maruyama T."/>
            <person name="Michael T.P."/>
            <person name="Mikami K."/>
            <person name="Miyazaki S."/>
            <person name="Morinaga S."/>
            <person name="Murata T."/>
            <person name="Mueller-Roeber B."/>
            <person name="Nelson D.R."/>
            <person name="Obara M."/>
            <person name="Oguri Y."/>
            <person name="Olmstead R.G."/>
            <person name="Onodera N."/>
            <person name="Petersen B.L."/>
            <person name="Pils B."/>
            <person name="Prigge M."/>
            <person name="Rensing S.A."/>
            <person name="Riano-Pachon D.M."/>
            <person name="Roberts A.W."/>
            <person name="Sato Y."/>
            <person name="Scheller H.V."/>
            <person name="Schulz B."/>
            <person name="Schulz C."/>
            <person name="Shakirov E.V."/>
            <person name="Shibagaki N."/>
            <person name="Shinohara N."/>
            <person name="Shippen D.E."/>
            <person name="Soerensen I."/>
            <person name="Sotooka R."/>
            <person name="Sugimoto N."/>
            <person name="Sugita M."/>
            <person name="Sumikawa N."/>
            <person name="Tanurdzic M."/>
            <person name="Theissen G."/>
            <person name="Ulvskov P."/>
            <person name="Wakazuki S."/>
            <person name="Weng J.K."/>
            <person name="Willats W.W."/>
            <person name="Wipf D."/>
            <person name="Wolf P.G."/>
            <person name="Yang L."/>
            <person name="Zimmer A.D."/>
            <person name="Zhu Q."/>
            <person name="Mitros T."/>
            <person name="Hellsten U."/>
            <person name="Loque D."/>
            <person name="Otillar R."/>
            <person name="Salamov A."/>
            <person name="Schmutz J."/>
            <person name="Shapiro H."/>
            <person name="Lindquist E."/>
            <person name="Lucas S."/>
            <person name="Rokhsar D."/>
            <person name="Grigoriev I.V."/>
        </authorList>
    </citation>
    <scope>NUCLEOTIDE SEQUENCE [LARGE SCALE GENOMIC DNA]</scope>
</reference>
<dbReference type="FunCoup" id="D8S6H7">
    <property type="interactions" value="1978"/>
</dbReference>
<feature type="transmembrane region" description="Helical" evidence="7">
    <location>
        <begin position="457"/>
        <end position="478"/>
    </location>
</feature>
<evidence type="ECO:0000256" key="2">
    <source>
        <dbReference type="ARBA" id="ARBA00005982"/>
    </source>
</evidence>
<accession>D8S6H7</accession>
<gene>
    <name evidence="8" type="ORF">SELMODRAFT_444106</name>
</gene>
<dbReference type="OMA" id="KWYLCTL"/>